<evidence type="ECO:0000313" key="3">
    <source>
        <dbReference type="Proteomes" id="UP000224080"/>
    </source>
</evidence>
<dbReference type="EMBL" id="PDNC01000162">
    <property type="protein sequence ID" value="PGG96822.1"/>
    <property type="molecule type" value="Genomic_DNA"/>
</dbReference>
<feature type="region of interest" description="Disordered" evidence="1">
    <location>
        <begin position="36"/>
        <end position="58"/>
    </location>
</feature>
<comment type="caution">
    <text evidence="2">The sequence shown here is derived from an EMBL/GenBank/DDBJ whole genome shotgun (WGS) entry which is preliminary data.</text>
</comment>
<evidence type="ECO:0000256" key="1">
    <source>
        <dbReference type="SAM" id="MobiDB-lite"/>
    </source>
</evidence>
<keyword evidence="3" id="KW-1185">Reference proteome</keyword>
<organism evidence="2 3">
    <name type="scientific">Blastomyces parvus</name>
    <dbReference type="NCBI Taxonomy" id="2060905"/>
    <lineage>
        <taxon>Eukaryota</taxon>
        <taxon>Fungi</taxon>
        <taxon>Dikarya</taxon>
        <taxon>Ascomycota</taxon>
        <taxon>Pezizomycotina</taxon>
        <taxon>Eurotiomycetes</taxon>
        <taxon>Eurotiomycetidae</taxon>
        <taxon>Onygenales</taxon>
        <taxon>Ajellomycetaceae</taxon>
        <taxon>Blastomyces</taxon>
    </lineage>
</organism>
<dbReference type="Proteomes" id="UP000224080">
    <property type="component" value="Unassembled WGS sequence"/>
</dbReference>
<dbReference type="AlphaFoldDB" id="A0A2B7WJM0"/>
<name>A0A2B7WJM0_9EURO</name>
<evidence type="ECO:0000313" key="2">
    <source>
        <dbReference type="EMBL" id="PGG96822.1"/>
    </source>
</evidence>
<proteinExistence type="predicted"/>
<sequence>MIEWLRRDGYYLGLIGWSTEWDQCAIFGLPSSTPEPHVLGVPTSSAEKPDGQPQRESNVTEDIDGSVEMVANAEFPKALVESAHASYVKKMVKKHVNLLPDTLKEIDQRLLKARVTPQEVQSLTTGSMVEAHKKLARLDQAMRTCPRSTRLQFRPIYVFAPGKWRSFDITLPETYQLGDFEANMLCRVPVINRNKPKNPASIQGCPPPSVASQTIIKKPGFDKQVWAYKITERDQIDSEAKNSEGWKALCDEEDFTELKQALLKDDQKEDKIAIVCHEAAFEMMELEKEKQGKEVHGHNIGLENPSNNMGNDNSNMTVDDGIDWSQVINAKVAGWEED</sequence>
<gene>
    <name evidence="2" type="ORF">GX51_07647</name>
</gene>
<accession>A0A2B7WJM0</accession>
<dbReference type="STRING" id="2060905.A0A2B7WJM0"/>
<reference evidence="2 3" key="1">
    <citation type="submission" date="2017-10" db="EMBL/GenBank/DDBJ databases">
        <title>Comparative genomics in systemic dimorphic fungi from Ajellomycetaceae.</title>
        <authorList>
            <person name="Munoz J.F."/>
            <person name="Mcewen J.G."/>
            <person name="Clay O.K."/>
            <person name="Cuomo C.A."/>
        </authorList>
    </citation>
    <scope>NUCLEOTIDE SEQUENCE [LARGE SCALE GENOMIC DNA]</scope>
    <source>
        <strain evidence="2 3">UAMH130</strain>
    </source>
</reference>
<dbReference type="OrthoDB" id="4186463at2759"/>
<protein>
    <submittedName>
        <fullName evidence="2">Uncharacterized protein</fullName>
    </submittedName>
</protein>